<evidence type="ECO:0000256" key="8">
    <source>
        <dbReference type="ARBA" id="ARBA00023098"/>
    </source>
</evidence>
<sequence length="1219" mass="136447">CQFATNQTTISNRTCALYGNCGKKSLFGADLPCAVDHKPAVRPSLKDLSDLSEICGVEWSNTTAVCCTSTQIQSLRENLKKADSLISSCPACLKNFRNLFCQFSCSPNQASFITVTKNDTSLSGKTIVSEVEFGITDEMASSLYDSCKNIKFSATNGYAMDLIGGGAKNYKEFLKFLGDEKPMLGGSPFQINFHYNSTEGLNSTTYDCNDPEYKCSCSDCPDVCPVLDEVFQGSCHVGALPCFSFLVIVVYTVLILSFIGVKVYKQQTRQIQLFHDNSAYVDDIPDLLLSNRNEVYLLNNILEGWFGKLAYYCSSNPGTILTMTLILTGCLSSGIYLRGQLETNPINLWVSSNADAYKQKEIYDAQFGPFYRTEQIYIVNEKGPVLTEDVVKWWFETEQQIRSLETNFTNYEELCFRPTEDSTCVLESFTQYFDDYTIPSDWQGKLQECTDSPVNCLPSFQQPLKKELLFGGYNESDILSAHAIVVTFLLNNDIQLDQSLSHVIEWETLLESFLLNLTPPKGTRISFNTEPSLESELNKSTNTDIRIVIISYLVMFLYASLALGGSLHFLKTRFCLGLSGIVIVLLSVTSSAGVWSFLGVKSTLIIAEVIPFLILAVGVDNIFLITHELKVVNTAFPNELIHVRISKAVGRMGPSILLSASSQFLAFGLASFVEMPAVRNFALYSAGAVVVNFLLQITAFISLLSLDQWRIEEGRLDIFPFIKMGNKAFRSIRLEDDDDIITDFFNENDNNETETIFDKILQSYTPFILRTKKIIIAIFVLWTSISLALLPNVEYGLDQRMAIPQDSFLIDYFNDIYSYLNVGPPVYFVVSGMNITDGANQKKLCGKFTTCDEFSLSNILEQERKRSNISTVIDPVASWIDDFFTYLNPELDECCRVRKNNLEDFCPAHAPPRQCQSCFAQKKWGYDMLGFPEGEEFMKYFNHWINADSDSSCPLGGQAPYSNAVHYNDEDGILSSTFRTSHTPLRSQGDFIKAYEESLRITEELKEKLNHEEIFAYSPFYIFFVQYASILNLTFTLILTAMLIIFVNSTILLGSFKSSLVLILTVSMVLCNIGGLMSLWGISLNAVSLVNLIICVGLAFEFCVHITRAFIVSDSRMNSNRATSGANFRAYNAITGVGASVFGGISMTKFIGVSVLAFTQSKIFEVFYFRMWLGLVVIASLHALVFLPVMLSVWEGKRYVFSEGMSTGGLTDLFGYDDE</sequence>
<evidence type="ECO:0000313" key="14">
    <source>
        <dbReference type="EMBL" id="KAH3684092.1"/>
    </source>
</evidence>
<evidence type="ECO:0000256" key="11">
    <source>
        <dbReference type="ARBA" id="ARBA00023180"/>
    </source>
</evidence>
<comment type="caution">
    <text evidence="14">The sequence shown here is derived from an EMBL/GenBank/DDBJ whole genome shotgun (WGS) entry which is preliminary data.</text>
</comment>
<dbReference type="Gene3D" id="1.20.1640.10">
    <property type="entry name" value="Multidrug efflux transporter AcrB transmembrane domain"/>
    <property type="match status" value="2"/>
</dbReference>
<feature type="transmembrane region" description="Helical" evidence="12">
    <location>
        <begin position="1059"/>
        <end position="1082"/>
    </location>
</feature>
<dbReference type="PANTHER" id="PTHR45727:SF2">
    <property type="entry name" value="NPC INTRACELLULAR CHOLESTEROL TRANSPORTER 1"/>
    <property type="match status" value="1"/>
</dbReference>
<keyword evidence="10" id="KW-1015">Disulfide bond</keyword>
<dbReference type="EMBL" id="JAEUBG010002725">
    <property type="protein sequence ID" value="KAH3684092.1"/>
    <property type="molecule type" value="Genomic_DNA"/>
</dbReference>
<organism evidence="14 15">
    <name type="scientific">Wickerhamomyces pijperi</name>
    <name type="common">Yeast</name>
    <name type="synonym">Pichia pijperi</name>
    <dbReference type="NCBI Taxonomy" id="599730"/>
    <lineage>
        <taxon>Eukaryota</taxon>
        <taxon>Fungi</taxon>
        <taxon>Dikarya</taxon>
        <taxon>Ascomycota</taxon>
        <taxon>Saccharomycotina</taxon>
        <taxon>Saccharomycetes</taxon>
        <taxon>Phaffomycetales</taxon>
        <taxon>Wickerhamomycetaceae</taxon>
        <taxon>Wickerhamomyces</taxon>
    </lineage>
</organism>
<evidence type="ECO:0000256" key="7">
    <source>
        <dbReference type="ARBA" id="ARBA00023055"/>
    </source>
</evidence>
<dbReference type="FunFam" id="1.20.1640.10:FF:000008">
    <property type="entry name" value="NPC intracellular cholesterol transporter 1"/>
    <property type="match status" value="1"/>
</dbReference>
<keyword evidence="9 12" id="KW-0472">Membrane</keyword>
<dbReference type="GO" id="GO:0012505">
    <property type="term" value="C:endomembrane system"/>
    <property type="evidence" value="ECO:0007669"/>
    <property type="project" value="UniProtKB-SubCell"/>
</dbReference>
<feature type="domain" description="SSD" evidence="13">
    <location>
        <begin position="544"/>
        <end position="706"/>
    </location>
</feature>
<feature type="transmembrane region" description="Helical" evidence="12">
    <location>
        <begin position="774"/>
        <end position="793"/>
    </location>
</feature>
<feature type="transmembrane region" description="Helical" evidence="12">
    <location>
        <begin position="1131"/>
        <end position="1159"/>
    </location>
</feature>
<feature type="transmembrane region" description="Helical" evidence="12">
    <location>
        <begin position="681"/>
        <end position="706"/>
    </location>
</feature>
<feature type="transmembrane region" description="Helical" evidence="12">
    <location>
        <begin position="574"/>
        <end position="598"/>
    </location>
</feature>
<dbReference type="GO" id="GO:0032934">
    <property type="term" value="F:sterol binding"/>
    <property type="evidence" value="ECO:0007669"/>
    <property type="project" value="TreeGrafter"/>
</dbReference>
<dbReference type="OrthoDB" id="6510177at2759"/>
<keyword evidence="3" id="KW-0813">Transport</keyword>
<reference evidence="14" key="2">
    <citation type="submission" date="2021-01" db="EMBL/GenBank/DDBJ databases">
        <authorList>
            <person name="Schikora-Tamarit M.A."/>
        </authorList>
    </citation>
    <scope>NUCLEOTIDE SEQUENCE</scope>
    <source>
        <strain evidence="14">CBS2887</strain>
    </source>
</reference>
<evidence type="ECO:0000256" key="6">
    <source>
        <dbReference type="ARBA" id="ARBA00022989"/>
    </source>
</evidence>
<dbReference type="FunFam" id="1.20.1640.10:FF:000029">
    <property type="entry name" value="Putative Patched sphingolipid transporter"/>
    <property type="match status" value="1"/>
</dbReference>
<accession>A0A9P8Q4H2</accession>
<dbReference type="InterPro" id="IPR000731">
    <property type="entry name" value="SSD"/>
</dbReference>
<keyword evidence="7" id="KW-0445">Lipid transport</keyword>
<keyword evidence="6 12" id="KW-1133">Transmembrane helix</keyword>
<dbReference type="GO" id="GO:0016020">
    <property type="term" value="C:membrane"/>
    <property type="evidence" value="ECO:0007669"/>
    <property type="project" value="TreeGrafter"/>
</dbReference>
<dbReference type="InterPro" id="IPR032190">
    <property type="entry name" value="NPC1_N"/>
</dbReference>
<gene>
    <name evidence="14" type="ORF">WICPIJ_004932</name>
</gene>
<dbReference type="Pfam" id="PF12349">
    <property type="entry name" value="Sterol-sensing"/>
    <property type="match status" value="1"/>
</dbReference>
<dbReference type="InterPro" id="IPR053956">
    <property type="entry name" value="NPC1_MLD"/>
</dbReference>
<keyword evidence="4 12" id="KW-0812">Transmembrane</keyword>
<proteinExistence type="inferred from homology"/>
<dbReference type="GO" id="GO:0015918">
    <property type="term" value="P:sterol transport"/>
    <property type="evidence" value="ECO:0007669"/>
    <property type="project" value="TreeGrafter"/>
</dbReference>
<comment type="similarity">
    <text evidence="2">Belongs to the patched family.</text>
</comment>
<feature type="transmembrane region" description="Helical" evidence="12">
    <location>
        <begin position="547"/>
        <end position="567"/>
    </location>
</feature>
<feature type="transmembrane region" description="Helical" evidence="12">
    <location>
        <begin position="1020"/>
        <end position="1047"/>
    </location>
</feature>
<evidence type="ECO:0000256" key="1">
    <source>
        <dbReference type="ARBA" id="ARBA00004127"/>
    </source>
</evidence>
<evidence type="ECO:0000313" key="15">
    <source>
        <dbReference type="Proteomes" id="UP000774326"/>
    </source>
</evidence>
<feature type="transmembrane region" description="Helical" evidence="12">
    <location>
        <begin position="604"/>
        <end position="624"/>
    </location>
</feature>
<dbReference type="AlphaFoldDB" id="A0A9P8Q4H2"/>
<feature type="non-terminal residue" evidence="14">
    <location>
        <position position="1"/>
    </location>
</feature>
<comment type="subcellular location">
    <subcellularLocation>
        <location evidence="1">Endomembrane system</location>
        <topology evidence="1">Multi-pass membrane protein</topology>
    </subcellularLocation>
</comment>
<dbReference type="PROSITE" id="PS50156">
    <property type="entry name" value="SSD"/>
    <property type="match status" value="1"/>
</dbReference>
<evidence type="ECO:0000259" key="13">
    <source>
        <dbReference type="PROSITE" id="PS50156"/>
    </source>
</evidence>
<dbReference type="GO" id="GO:0006629">
    <property type="term" value="P:lipid metabolic process"/>
    <property type="evidence" value="ECO:0007669"/>
    <property type="project" value="UniProtKB-KW"/>
</dbReference>
<keyword evidence="5" id="KW-0732">Signal</keyword>
<dbReference type="PANTHER" id="PTHR45727">
    <property type="entry name" value="NPC INTRACELLULAR CHOLESTEROL TRANSPORTER 1"/>
    <property type="match status" value="1"/>
</dbReference>
<evidence type="ECO:0000256" key="3">
    <source>
        <dbReference type="ARBA" id="ARBA00022448"/>
    </source>
</evidence>
<dbReference type="InterPro" id="IPR053958">
    <property type="entry name" value="HMGCR/SNAP/NPC1-like_SSD"/>
</dbReference>
<keyword evidence="8" id="KW-0443">Lipid metabolism</keyword>
<evidence type="ECO:0000256" key="2">
    <source>
        <dbReference type="ARBA" id="ARBA00005585"/>
    </source>
</evidence>
<keyword evidence="11" id="KW-0325">Glycoprotein</keyword>
<evidence type="ECO:0000256" key="10">
    <source>
        <dbReference type="ARBA" id="ARBA00023157"/>
    </source>
</evidence>
<dbReference type="Proteomes" id="UP000774326">
    <property type="component" value="Unassembled WGS sequence"/>
</dbReference>
<keyword evidence="15" id="KW-1185">Reference proteome</keyword>
<name>A0A9P8Q4H2_WICPI</name>
<evidence type="ECO:0000256" key="5">
    <source>
        <dbReference type="ARBA" id="ARBA00022729"/>
    </source>
</evidence>
<feature type="transmembrane region" description="Helical" evidence="12">
    <location>
        <begin position="243"/>
        <end position="264"/>
    </location>
</feature>
<dbReference type="Pfam" id="PF22314">
    <property type="entry name" value="NPC1_MLD"/>
    <property type="match status" value="1"/>
</dbReference>
<feature type="transmembrane region" description="Helical" evidence="12">
    <location>
        <begin position="1088"/>
        <end position="1111"/>
    </location>
</feature>
<evidence type="ECO:0000256" key="4">
    <source>
        <dbReference type="ARBA" id="ARBA00022692"/>
    </source>
</evidence>
<evidence type="ECO:0000256" key="9">
    <source>
        <dbReference type="ARBA" id="ARBA00023136"/>
    </source>
</evidence>
<protein>
    <recommendedName>
        <fullName evidence="13">SSD domain-containing protein</fullName>
    </recommendedName>
</protein>
<dbReference type="Pfam" id="PF16414">
    <property type="entry name" value="NPC1_N"/>
    <property type="match status" value="1"/>
</dbReference>
<feature type="transmembrane region" description="Helical" evidence="12">
    <location>
        <begin position="1171"/>
        <end position="1194"/>
    </location>
</feature>
<dbReference type="SUPFAM" id="SSF82866">
    <property type="entry name" value="Multidrug efflux transporter AcrB transmembrane domain"/>
    <property type="match status" value="2"/>
</dbReference>
<evidence type="ECO:0000256" key="12">
    <source>
        <dbReference type="SAM" id="Phobius"/>
    </source>
</evidence>
<reference evidence="14" key="1">
    <citation type="journal article" date="2021" name="Open Biol.">
        <title>Shared evolutionary footprints suggest mitochondrial oxidative damage underlies multiple complex I losses in fungi.</title>
        <authorList>
            <person name="Schikora-Tamarit M.A."/>
            <person name="Marcet-Houben M."/>
            <person name="Nosek J."/>
            <person name="Gabaldon T."/>
        </authorList>
    </citation>
    <scope>NUCLEOTIDE SEQUENCE</scope>
    <source>
        <strain evidence="14">CBS2887</strain>
    </source>
</reference>